<accession>A0A645F7E4</accession>
<gene>
    <name evidence="1" type="ORF">SDC9_155685</name>
</gene>
<protein>
    <submittedName>
        <fullName evidence="1">Uncharacterized protein</fullName>
    </submittedName>
</protein>
<dbReference type="AlphaFoldDB" id="A0A645F7E4"/>
<dbReference type="EMBL" id="VSSQ01054449">
    <property type="protein sequence ID" value="MPN08403.1"/>
    <property type="molecule type" value="Genomic_DNA"/>
</dbReference>
<proteinExistence type="predicted"/>
<reference evidence="1" key="1">
    <citation type="submission" date="2019-08" db="EMBL/GenBank/DDBJ databases">
        <authorList>
            <person name="Kucharzyk K."/>
            <person name="Murdoch R.W."/>
            <person name="Higgins S."/>
            <person name="Loffler F."/>
        </authorList>
    </citation>
    <scope>NUCLEOTIDE SEQUENCE</scope>
</reference>
<name>A0A645F7E4_9ZZZZ</name>
<sequence>MSNIGEHLFQLRPVGILTAGLVNIDFVNTKFLHQYLLPDGILLLGAVADIPYFHVQFLHKIKVCQ</sequence>
<comment type="caution">
    <text evidence="1">The sequence shown here is derived from an EMBL/GenBank/DDBJ whole genome shotgun (WGS) entry which is preliminary data.</text>
</comment>
<evidence type="ECO:0000313" key="1">
    <source>
        <dbReference type="EMBL" id="MPN08403.1"/>
    </source>
</evidence>
<organism evidence="1">
    <name type="scientific">bioreactor metagenome</name>
    <dbReference type="NCBI Taxonomy" id="1076179"/>
    <lineage>
        <taxon>unclassified sequences</taxon>
        <taxon>metagenomes</taxon>
        <taxon>ecological metagenomes</taxon>
    </lineage>
</organism>